<reference evidence="1" key="1">
    <citation type="submission" date="2020-03" db="EMBL/GenBank/DDBJ databases">
        <title>The deep terrestrial virosphere.</title>
        <authorList>
            <person name="Holmfeldt K."/>
            <person name="Nilsson E."/>
            <person name="Simone D."/>
            <person name="Lopez-Fernandez M."/>
            <person name="Wu X."/>
            <person name="de Brujin I."/>
            <person name="Lundin D."/>
            <person name="Andersson A."/>
            <person name="Bertilsson S."/>
            <person name="Dopson M."/>
        </authorList>
    </citation>
    <scope>NUCLEOTIDE SEQUENCE</scope>
    <source>
        <strain evidence="2">MM171A00166</strain>
        <strain evidence="1">TM448A00134</strain>
        <strain evidence="3">TM448B00166</strain>
    </source>
</reference>
<protein>
    <submittedName>
        <fullName evidence="1">Putative tail protein</fullName>
    </submittedName>
</protein>
<dbReference type="EMBL" id="MT143701">
    <property type="protein sequence ID" value="QJB00809.1"/>
    <property type="molecule type" value="Genomic_DNA"/>
</dbReference>
<dbReference type="AlphaFoldDB" id="A0A6H1ZBF7"/>
<evidence type="ECO:0000313" key="2">
    <source>
        <dbReference type="EMBL" id="QJB00809.1"/>
    </source>
</evidence>
<evidence type="ECO:0000313" key="3">
    <source>
        <dbReference type="EMBL" id="QJH94015.1"/>
    </source>
</evidence>
<organism evidence="1">
    <name type="scientific">viral metagenome</name>
    <dbReference type="NCBI Taxonomy" id="1070528"/>
    <lineage>
        <taxon>unclassified sequences</taxon>
        <taxon>metagenomes</taxon>
        <taxon>organismal metagenomes</taxon>
    </lineage>
</organism>
<evidence type="ECO:0000313" key="1">
    <source>
        <dbReference type="EMBL" id="QJA44707.1"/>
    </source>
</evidence>
<sequence length="247" mass="24816">MYSKPAGTTAVPNSTIESSKFNAVVDDLVADANAARPITAGGTGATSAASARTALAVPGTATANTFTATQTWSKGADVASATALTLGDDGNYFDITGTTTVTSIATKGVGTVVNLHFDASLILTHHATDLILPGAANITTAAGDEAEFVEYATGDWRCTNYTFAAGRTPRPTATSSAIGEWRALQAAAGVAAVLPTGGTWAYFMLIVNNASGALNSPIVSVGVAAGGTSILAANGSARYDGFCWRVA</sequence>
<dbReference type="EMBL" id="MT144594">
    <property type="protein sequence ID" value="QJH94015.1"/>
    <property type="molecule type" value="Genomic_DNA"/>
</dbReference>
<name>A0A6H1ZBF7_9ZZZZ</name>
<dbReference type="EMBL" id="MT143979">
    <property type="protein sequence ID" value="QJA44707.1"/>
    <property type="molecule type" value="Genomic_DNA"/>
</dbReference>
<proteinExistence type="predicted"/>
<accession>A0A6H1ZBF7</accession>
<gene>
    <name evidence="2" type="ORF">MM171A00166_0052</name>
    <name evidence="1" type="ORF">TM448A00134_0041</name>
    <name evidence="3" type="ORF">TM448B00166_0059</name>
</gene>